<sequence length="296" mass="33618">KQYLCLNPEGQVKTWKSGQWLISVHNAKGVCSKTGVTPCISLNYLNSTKEFCVQVIIVPRIIYHPENYVYELEKAVDTIPPNCHLVRRGPIIALTLATLIVIGGAGAGTGTASLVKQNQEFTSLRMAVDEDLARIEQSITALEKSVRSRSKVVLQNRRGLDLLFFKEGLCAALREECCVYADHTSIVRDTMTKLRESLEKRKQEYESKQGWYESWFKQSPWLTTLISTIARPMLLLILGLTFGPCIFNKLIAIVRGRLEAARLMLSHKQYEIIEDEESNLDRATNVLKRFNELNRE</sequence>
<dbReference type="PANTHER" id="PTHR10424">
    <property type="entry name" value="VIRAL ENVELOPE PROTEIN"/>
    <property type="match status" value="1"/>
</dbReference>
<dbReference type="Gene3D" id="1.10.287.210">
    <property type="match status" value="1"/>
</dbReference>
<dbReference type="PANTHER" id="PTHR10424:SF82">
    <property type="entry name" value="ENVELOPE GLYCOPROTEIN-RELATED"/>
    <property type="match status" value="1"/>
</dbReference>
<accession>A0A7K5DIJ2</accession>
<evidence type="ECO:0000313" key="2">
    <source>
        <dbReference type="EMBL" id="NWS20301.1"/>
    </source>
</evidence>
<dbReference type="SUPFAM" id="SSF58069">
    <property type="entry name" value="Virus ectodomain"/>
    <property type="match status" value="1"/>
</dbReference>
<name>A0A7K5DIJ2_9TYRA</name>
<dbReference type="Pfam" id="PF00429">
    <property type="entry name" value="TLV_coat"/>
    <property type="match status" value="1"/>
</dbReference>
<evidence type="ECO:0000256" key="1">
    <source>
        <dbReference type="SAM" id="Phobius"/>
    </source>
</evidence>
<evidence type="ECO:0000313" key="3">
    <source>
        <dbReference type="Proteomes" id="UP000525089"/>
    </source>
</evidence>
<keyword evidence="1" id="KW-1133">Transmembrane helix</keyword>
<feature type="non-terminal residue" evidence="2">
    <location>
        <position position="296"/>
    </location>
</feature>
<dbReference type="CDD" id="cd09851">
    <property type="entry name" value="HTLV-1-like_HR1-HR2"/>
    <property type="match status" value="1"/>
</dbReference>
<dbReference type="AlphaFoldDB" id="A0A7K5DIJ2"/>
<protein>
    <submittedName>
        <fullName evidence="2">ENV2 protein</fullName>
    </submittedName>
</protein>
<keyword evidence="1" id="KW-0812">Transmembrane</keyword>
<reference evidence="2 3" key="1">
    <citation type="submission" date="2019-09" db="EMBL/GenBank/DDBJ databases">
        <title>Bird 10,000 Genomes (B10K) Project - Family phase.</title>
        <authorList>
            <person name="Zhang G."/>
        </authorList>
    </citation>
    <scope>NUCLEOTIDE SEQUENCE [LARGE SCALE GENOMIC DNA]</scope>
    <source>
        <strain evidence="2">B10K-DU-001-72</strain>
        <tissue evidence="2">Muscle</tissue>
    </source>
</reference>
<feature type="non-terminal residue" evidence="2">
    <location>
        <position position="1"/>
    </location>
</feature>
<keyword evidence="1" id="KW-0472">Membrane</keyword>
<organism evidence="2 3">
    <name type="scientific">Pachyramphus minor</name>
    <dbReference type="NCBI Taxonomy" id="369605"/>
    <lineage>
        <taxon>Eukaryota</taxon>
        <taxon>Metazoa</taxon>
        <taxon>Chordata</taxon>
        <taxon>Craniata</taxon>
        <taxon>Vertebrata</taxon>
        <taxon>Euteleostomi</taxon>
        <taxon>Archelosauria</taxon>
        <taxon>Archosauria</taxon>
        <taxon>Dinosauria</taxon>
        <taxon>Saurischia</taxon>
        <taxon>Theropoda</taxon>
        <taxon>Coelurosauria</taxon>
        <taxon>Aves</taxon>
        <taxon>Neognathae</taxon>
        <taxon>Neoaves</taxon>
        <taxon>Telluraves</taxon>
        <taxon>Australaves</taxon>
        <taxon>Passeriformes</taxon>
        <taxon>Tyrannidae</taxon>
        <taxon>Pachyramphus</taxon>
    </lineage>
</organism>
<proteinExistence type="predicted"/>
<feature type="transmembrane region" description="Helical" evidence="1">
    <location>
        <begin position="233"/>
        <end position="254"/>
    </location>
</feature>
<comment type="caution">
    <text evidence="2">The sequence shown here is derived from an EMBL/GenBank/DDBJ whole genome shotgun (WGS) entry which is preliminary data.</text>
</comment>
<keyword evidence="3" id="KW-1185">Reference proteome</keyword>
<dbReference type="EMBL" id="VYXB01008307">
    <property type="protein sequence ID" value="NWS20301.1"/>
    <property type="molecule type" value="Genomic_DNA"/>
</dbReference>
<dbReference type="Proteomes" id="UP000525089">
    <property type="component" value="Unassembled WGS sequence"/>
</dbReference>
<gene>
    <name evidence="2" type="primary">Fv4_2</name>
    <name evidence="2" type="ORF">PACMIN_R15636</name>
</gene>
<dbReference type="InterPro" id="IPR018154">
    <property type="entry name" value="TLV/ENV_coat_polyprotein"/>
</dbReference>